<dbReference type="EMBL" id="BSPL01000013">
    <property type="protein sequence ID" value="GLS70180.1"/>
    <property type="molecule type" value="Genomic_DNA"/>
</dbReference>
<dbReference type="Proteomes" id="UP001157440">
    <property type="component" value="Unassembled WGS sequence"/>
</dbReference>
<name>A0AA37WQK2_9HYPH</name>
<evidence type="ECO:0000313" key="2">
    <source>
        <dbReference type="Proteomes" id="UP001157440"/>
    </source>
</evidence>
<organism evidence="1 2">
    <name type="scientific">Methylobacterium tardum</name>
    <dbReference type="NCBI Taxonomy" id="374432"/>
    <lineage>
        <taxon>Bacteria</taxon>
        <taxon>Pseudomonadati</taxon>
        <taxon>Pseudomonadota</taxon>
        <taxon>Alphaproteobacteria</taxon>
        <taxon>Hyphomicrobiales</taxon>
        <taxon>Methylobacteriaceae</taxon>
        <taxon>Methylobacterium</taxon>
    </lineage>
</organism>
<keyword evidence="2" id="KW-1185">Reference proteome</keyword>
<sequence>MRELPLAVDWSDVSRVILEIEEIRDSFNKFLGPMLEVTVRDRKRALRAATLENLKNFQDAFSVVLESSDNYDPNADVLNFYNFRKILNSNLSQFAGSVTPAATKSKDELARIVREIIANFKYQIENNNMWELLWHGEVPKRERASQLLFFALADVFCRANNIDISPETHSGGGPVDFKFSSGYTNRIVVEIKRSMGTVVHGYKTQTEIYKRAARTDEAIFIIINVGKLGEKLKVITQWQKVRKNAGQSSPEIVIVDALKKASASKRDESD</sequence>
<reference evidence="2" key="1">
    <citation type="journal article" date="2019" name="Int. J. Syst. Evol. Microbiol.">
        <title>The Global Catalogue of Microorganisms (GCM) 10K type strain sequencing project: providing services to taxonomists for standard genome sequencing and annotation.</title>
        <authorList>
            <consortium name="The Broad Institute Genomics Platform"/>
            <consortium name="The Broad Institute Genome Sequencing Center for Infectious Disease"/>
            <person name="Wu L."/>
            <person name="Ma J."/>
        </authorList>
    </citation>
    <scope>NUCLEOTIDE SEQUENCE [LARGE SCALE GENOMIC DNA]</scope>
    <source>
        <strain evidence="2">NBRC 103632</strain>
    </source>
</reference>
<evidence type="ECO:0000313" key="1">
    <source>
        <dbReference type="EMBL" id="GLS70180.1"/>
    </source>
</evidence>
<proteinExistence type="predicted"/>
<comment type="caution">
    <text evidence="1">The sequence shown here is derived from an EMBL/GenBank/DDBJ whole genome shotgun (WGS) entry which is preliminary data.</text>
</comment>
<protein>
    <submittedName>
        <fullName evidence="1">Uncharacterized protein</fullName>
    </submittedName>
</protein>
<gene>
    <name evidence="1" type="ORF">GCM10007890_21930</name>
</gene>
<dbReference type="AlphaFoldDB" id="A0AA37WQK2"/>
<accession>A0AA37WQK2</accession>